<keyword evidence="1" id="KW-1133">Transmembrane helix</keyword>
<keyword evidence="1" id="KW-0812">Transmembrane</keyword>
<evidence type="ECO:0000313" key="2">
    <source>
        <dbReference type="EMBL" id="SHM20788.1"/>
    </source>
</evidence>
<dbReference type="Pfam" id="PF17099">
    <property type="entry name" value="TrpP"/>
    <property type="match status" value="1"/>
</dbReference>
<feature type="transmembrane region" description="Helical" evidence="1">
    <location>
        <begin position="52"/>
        <end position="69"/>
    </location>
</feature>
<keyword evidence="1" id="KW-0472">Membrane</keyword>
<dbReference type="RefSeq" id="WP_073254108.1">
    <property type="nucleotide sequence ID" value="NZ_FRCR01000002.1"/>
</dbReference>
<accession>A0A1M7GX79</accession>
<proteinExistence type="predicted"/>
<reference evidence="3" key="1">
    <citation type="submission" date="2016-11" db="EMBL/GenBank/DDBJ databases">
        <authorList>
            <person name="Varghese N."/>
            <person name="Submissions S."/>
        </authorList>
    </citation>
    <scope>NUCLEOTIDE SEQUENCE [LARGE SCALE GENOMIC DNA]</scope>
    <source>
        <strain evidence="3">DSM 18802</strain>
    </source>
</reference>
<protein>
    <submittedName>
        <fullName evidence="2">Tryptophan transporter TrpP</fullName>
    </submittedName>
</protein>
<dbReference type="OrthoDB" id="2243651at2"/>
<dbReference type="STRING" id="447595.SAMN05660826_00502"/>
<keyword evidence="3" id="KW-1185">Reference proteome</keyword>
<gene>
    <name evidence="2" type="ORF">SAMN05660826_00502</name>
</gene>
<sequence>MKLRDMVLTSLLMAIGLVLHQVTPPIVAGMRPNFLLVMLFVSLFINPTPRNALLAGMLGGIFAALTTSFPGGQIANIVDELITSQVMAALIRKGKNVNQKIMVPLVGFIGTIMSGTNFLLVAMLVTGALPAAFPVLFTTIVVPTAAINTVATSVLYGIISATSSVQRQKDVNQ</sequence>
<feature type="transmembrane region" description="Helical" evidence="1">
    <location>
        <begin position="131"/>
        <end position="159"/>
    </location>
</feature>
<evidence type="ECO:0000313" key="3">
    <source>
        <dbReference type="Proteomes" id="UP000184375"/>
    </source>
</evidence>
<dbReference type="EMBL" id="FRCR01000002">
    <property type="protein sequence ID" value="SHM20788.1"/>
    <property type="molecule type" value="Genomic_DNA"/>
</dbReference>
<feature type="transmembrane region" description="Helical" evidence="1">
    <location>
        <begin position="101"/>
        <end position="125"/>
    </location>
</feature>
<dbReference type="AlphaFoldDB" id="A0A1M7GX79"/>
<evidence type="ECO:0000256" key="1">
    <source>
        <dbReference type="SAM" id="Phobius"/>
    </source>
</evidence>
<name>A0A1M7GX79_9FIRM</name>
<dbReference type="Gene3D" id="1.10.1760.20">
    <property type="match status" value="1"/>
</dbReference>
<dbReference type="InterPro" id="IPR031360">
    <property type="entry name" value="TrpP"/>
</dbReference>
<dbReference type="Proteomes" id="UP000184375">
    <property type="component" value="Unassembled WGS sequence"/>
</dbReference>
<organism evidence="2 3">
    <name type="scientific">Caldanaerovirga acetigignens</name>
    <dbReference type="NCBI Taxonomy" id="447595"/>
    <lineage>
        <taxon>Bacteria</taxon>
        <taxon>Bacillati</taxon>
        <taxon>Bacillota</taxon>
        <taxon>Clostridia</taxon>
        <taxon>Thermosediminibacterales</taxon>
        <taxon>Thermosediminibacteraceae</taxon>
        <taxon>Caldanaerovirga</taxon>
    </lineage>
</organism>